<reference evidence="2" key="1">
    <citation type="submission" date="2022-11" db="UniProtKB">
        <authorList>
            <consortium name="WormBaseParasite"/>
        </authorList>
    </citation>
    <scope>IDENTIFICATION</scope>
</reference>
<evidence type="ECO:0000313" key="1">
    <source>
        <dbReference type="Proteomes" id="UP000887576"/>
    </source>
</evidence>
<accession>A0AC34RCG9</accession>
<evidence type="ECO:0000313" key="2">
    <source>
        <dbReference type="WBParaSite" id="JU765_v2.g5527.t1"/>
    </source>
</evidence>
<name>A0AC34RCG9_9BILA</name>
<proteinExistence type="predicted"/>
<protein>
    <submittedName>
        <fullName evidence="2">Carboxylesterase type B domain-containing protein</fullName>
    </submittedName>
</protein>
<dbReference type="WBParaSite" id="JU765_v2.g5527.t1">
    <property type="protein sequence ID" value="JU765_v2.g5527.t1"/>
    <property type="gene ID" value="JU765_v2.g5527"/>
</dbReference>
<organism evidence="1 2">
    <name type="scientific">Panagrolaimus sp. JU765</name>
    <dbReference type="NCBI Taxonomy" id="591449"/>
    <lineage>
        <taxon>Eukaryota</taxon>
        <taxon>Metazoa</taxon>
        <taxon>Ecdysozoa</taxon>
        <taxon>Nematoda</taxon>
        <taxon>Chromadorea</taxon>
        <taxon>Rhabditida</taxon>
        <taxon>Tylenchina</taxon>
        <taxon>Panagrolaimomorpha</taxon>
        <taxon>Panagrolaimoidea</taxon>
        <taxon>Panagrolaimidae</taxon>
        <taxon>Panagrolaimus</taxon>
    </lineage>
</organism>
<dbReference type="Proteomes" id="UP000887576">
    <property type="component" value="Unplaced"/>
</dbReference>
<sequence>MANVVLDPWRRVRIRFGIQASAGMGLDAKRYVLGGIEGGAVLAEYLIHFPEIAQNISGLFLFGGSALSPWASTPDIFNNSLDFAHDLGINFKNSSQLIASMQSIQPKKIFEVQERRRMSKDSKHFVEFTPTFDKANFGKNDFLESIKSLPSIPVFMITSSNEGAIRSVPIQHGYYKVFNEFTGIPVEQQSNFTCSDFDEFITKMFPNVDVQKVIEFYACTGNEQKSPFEIYNEFLGDFNFYVPQAFTALIYAAYDARVYVTVVKTDDDLMEMEAGFSELPHSLIADDYLFATVKPHTRTMAAESMEKYQYIKDQLITDIIQFVKKSQLNFPPHGYYKVFNEFTGIPVDQQANFTCTDFHAFTAKIFPNVDIQKVIEFYACTGNEQKSPFEIYNEFLGDFNFYVPQAFTALIYAAYDARVYVTVVKTDDDLMEMEAGFSELPHSLIADDYLFSSVKPNTRTMAAESMEKYQFIKDQLITDIIQFVKKSELNFPPVPPTSYAISKLPHKLVTSNSAEFVENDTFFAPKLIFWTKFLSTVGFKELSTIFQNKTSLFE</sequence>